<dbReference type="AlphaFoldDB" id="A0A511FCU9"/>
<evidence type="ECO:0000313" key="1">
    <source>
        <dbReference type="EMBL" id="GEL47080.1"/>
    </source>
</evidence>
<evidence type="ECO:0000313" key="2">
    <source>
        <dbReference type="Proteomes" id="UP000321723"/>
    </source>
</evidence>
<dbReference type="EMBL" id="BJVQ01000029">
    <property type="protein sequence ID" value="GEL47080.1"/>
    <property type="molecule type" value="Genomic_DNA"/>
</dbReference>
<sequence length="499" mass="53577">MVKGATGGGASPARWEGTPVPFFELEDRGCTPGFGAGDRTDPYYGGMWTQGSTAVWMSRNLARMQVASGLARMPRALDMSEAEARDALASTRSLGPRMAALGAVDQWRTCSAEQLAAITGFGRLAVRDTRTMTALFALGVLDLGAFTSELLPGAAARRAPLYRPSRTDAFAKEVAPLLSYEQRVAITGGLPWDFRRQYDRHNLLSVELGLRVAQFCEVGTVLGEKLSTVDLLAGAGLGLPSVTEDRGSDLTIVRADGLRIAVELTASVGRDFEEKVRRWARLLAERPLATSGLTVVFVEAAPHDGSHRFGSGLSLRAQVHKAVGQVVREFPGVGSDRVAERIGVVSWSQWFPAPGYATAEFTRLEVDRPTGPAADRWQRASMLDVIDRPLAATNPAALTAVIDNASLLLGTPHWLRTGRAPRVWEALTGPVGWDELPCPPLSRPGRAAAPRPQVGALGFGQPAVRSTVRWAQPPAVRVPRAPAPVVDPAEPDRHVVALW</sequence>
<reference evidence="1 2" key="1">
    <citation type="submission" date="2019-07" db="EMBL/GenBank/DDBJ databases">
        <title>Whole genome shotgun sequence of Cellulomonas hominis NBRC 16055.</title>
        <authorList>
            <person name="Hosoyama A."/>
            <person name="Uohara A."/>
            <person name="Ohji S."/>
            <person name="Ichikawa N."/>
        </authorList>
    </citation>
    <scope>NUCLEOTIDE SEQUENCE [LARGE SCALE GENOMIC DNA]</scope>
    <source>
        <strain evidence="1 2">NBRC 16055</strain>
    </source>
</reference>
<accession>A0A511FCU9</accession>
<name>A0A511FCU9_9CELL</name>
<keyword evidence="2" id="KW-1185">Reference proteome</keyword>
<comment type="caution">
    <text evidence="1">The sequence shown here is derived from an EMBL/GenBank/DDBJ whole genome shotgun (WGS) entry which is preliminary data.</text>
</comment>
<dbReference type="Proteomes" id="UP000321723">
    <property type="component" value="Unassembled WGS sequence"/>
</dbReference>
<protein>
    <submittedName>
        <fullName evidence="1">Uncharacterized protein</fullName>
    </submittedName>
</protein>
<proteinExistence type="predicted"/>
<gene>
    <name evidence="1" type="ORF">CHO01_21960</name>
</gene>
<organism evidence="1 2">
    <name type="scientific">Cellulomonas hominis</name>
    <dbReference type="NCBI Taxonomy" id="156981"/>
    <lineage>
        <taxon>Bacteria</taxon>
        <taxon>Bacillati</taxon>
        <taxon>Actinomycetota</taxon>
        <taxon>Actinomycetes</taxon>
        <taxon>Micrococcales</taxon>
        <taxon>Cellulomonadaceae</taxon>
        <taxon>Cellulomonas</taxon>
    </lineage>
</organism>